<organism evidence="1 2">
    <name type="scientific">Eubacterium ramulus</name>
    <dbReference type="NCBI Taxonomy" id="39490"/>
    <lineage>
        <taxon>Bacteria</taxon>
        <taxon>Bacillati</taxon>
        <taxon>Bacillota</taxon>
        <taxon>Clostridia</taxon>
        <taxon>Eubacteriales</taxon>
        <taxon>Eubacteriaceae</taxon>
        <taxon>Eubacterium</taxon>
    </lineage>
</organism>
<name>A0A173U076_EUBRA</name>
<proteinExistence type="predicted"/>
<reference evidence="1 2" key="1">
    <citation type="submission" date="2015-09" db="EMBL/GenBank/DDBJ databases">
        <authorList>
            <consortium name="Pathogen Informatics"/>
        </authorList>
    </citation>
    <scope>NUCLEOTIDE SEQUENCE [LARGE SCALE GENOMIC DNA]</scope>
    <source>
        <strain evidence="1 2">2789STDY5608891</strain>
    </source>
</reference>
<sequence>MIAEKVFAEGVAKDIRNYLPPEYEDADFQVVQKNKNNGIQLIGVQVNLPERNASPIIYMEQFFDEIRQGEPVERVMNRIASCIEKSSRAPFMNSGIDLTNYDSLKEHLAIKLVNTQANRKMLQEMPHENIEDLSAICYVDFPVDSREGKATMEIRNQYLSIWNIDEKALFQQARANTQPINTPVLQTMFGTWKSLFDEDACVKNLLDENTTEFGLSSHETAYVLTNMENQYGASMITQPEVLNKLNQLFPEGFYVLPSSVHEVLIVPDNGEVEPRRLGEMVREVNRAEVKREEVLSDRVYRYDKEKHQIRQEPDSIQKAKEMER</sequence>
<protein>
    <submittedName>
        <fullName evidence="1">Uncharacterized protein</fullName>
    </submittedName>
</protein>
<gene>
    <name evidence="1" type="ORF">ERS852448_01799</name>
</gene>
<dbReference type="Pfam" id="PF18941">
    <property type="entry name" value="DUF5688"/>
    <property type="match status" value="1"/>
</dbReference>
<dbReference type="InterPro" id="IPR043743">
    <property type="entry name" value="DUF5688"/>
</dbReference>
<dbReference type="GeneID" id="97392615"/>
<dbReference type="AlphaFoldDB" id="A0A173U076"/>
<evidence type="ECO:0000313" key="2">
    <source>
        <dbReference type="Proteomes" id="UP000095492"/>
    </source>
</evidence>
<dbReference type="EMBL" id="CYYA01000011">
    <property type="protein sequence ID" value="CUN08462.1"/>
    <property type="molecule type" value="Genomic_DNA"/>
</dbReference>
<dbReference type="Proteomes" id="UP000095492">
    <property type="component" value="Unassembled WGS sequence"/>
</dbReference>
<evidence type="ECO:0000313" key="1">
    <source>
        <dbReference type="EMBL" id="CUN08462.1"/>
    </source>
</evidence>
<dbReference type="OrthoDB" id="1655031at2"/>
<dbReference type="STRING" id="39490.ERS852448_01799"/>
<accession>A0A173U076</accession>
<dbReference type="RefSeq" id="WP_028087750.1">
    <property type="nucleotide sequence ID" value="NZ_CP173382.1"/>
</dbReference>